<dbReference type="SUPFAM" id="SSF50370">
    <property type="entry name" value="Ricin B-like lectins"/>
    <property type="match status" value="1"/>
</dbReference>
<dbReference type="RefSeq" id="WP_108153509.1">
    <property type="nucleotide sequence ID" value="NZ_CP026304.1"/>
</dbReference>
<dbReference type="Gene3D" id="2.80.10.50">
    <property type="match status" value="1"/>
</dbReference>
<dbReference type="CDD" id="cd00161">
    <property type="entry name" value="beta-trefoil_Ricin-like"/>
    <property type="match status" value="1"/>
</dbReference>
<evidence type="ECO:0000313" key="3">
    <source>
        <dbReference type="EMBL" id="AVZ76221.1"/>
    </source>
</evidence>
<dbReference type="InterPro" id="IPR000772">
    <property type="entry name" value="Ricin_B_lectin"/>
</dbReference>
<keyword evidence="4" id="KW-1185">Reference proteome</keyword>
<reference evidence="3 4" key="1">
    <citation type="submission" date="2018-01" db="EMBL/GenBank/DDBJ databases">
        <title>Complete genome sequence of Streptomyces lunaelactis MM109T, a Ferroverdin A producer isolated from cave moonmilk deposits.</title>
        <authorList>
            <person name="Naome A."/>
            <person name="Martinet L."/>
            <person name="Maciejewska M."/>
            <person name="Anderssen S."/>
            <person name="Adam D."/>
            <person name="Tenconi E."/>
            <person name="Deflandre B."/>
            <person name="Arguelles-Arias A."/>
            <person name="Calusinska M."/>
            <person name="Copieters W."/>
            <person name="Karim L."/>
            <person name="Hanikenne M."/>
            <person name="Baurain D."/>
            <person name="van Wezel G."/>
            <person name="Smargiasso N."/>
            <person name="de Pauw E."/>
            <person name="Delfosse P."/>
            <person name="Rigali S."/>
        </authorList>
    </citation>
    <scope>NUCLEOTIDE SEQUENCE [LARGE SCALE GENOMIC DNA]</scope>
    <source>
        <strain evidence="3 4">MM109</strain>
    </source>
</reference>
<dbReference type="GeneID" id="55659970"/>
<sequence length="437" mass="45589">MSEPAAAQANSLMLQAFRALPESWQTTLLQSLEEHEGHTTPLAELSPDTADSEATRALKGLYEAYLRTYAAQAAGRACRHFAAVLDDTVRHGDCPRSKDFDQHAATCGSCARARTDIVAIHTGQHTTLSKALLPSTTERPASSPGDGRSAALAIPALATPEPTEVPSPRGISREASSRRVVPATPAFAVAAVVAAAAAIAASVTVVVSDDPATAARPPLAASDSATGSVAEAAVAVTATVTVSATATPTTHTSAVARSRDDRVTGSVPPVVAAPPAPSGKPKGLQLVNQATGLCVGIQGAVNTQGAMMQLQECVSSEATQRWERITAGQDTYQLRNTGTGKCLDGTHNGGNVVRVVQWDCHVSDDRSVQLWTFTSDATAPGYRLFFVPQVGSSDYSSHLLGPEDWPQANPPRAGSYLAQLPNYYNSSSFIFAMDDGM</sequence>
<accession>A0A2R4TAW3</accession>
<feature type="compositionally biased region" description="Low complexity" evidence="1">
    <location>
        <begin position="247"/>
        <end position="256"/>
    </location>
</feature>
<evidence type="ECO:0000313" key="4">
    <source>
        <dbReference type="Proteomes" id="UP000244201"/>
    </source>
</evidence>
<dbReference type="OrthoDB" id="4336575at2"/>
<name>A0A2R4TAW3_9ACTN</name>
<evidence type="ECO:0000256" key="1">
    <source>
        <dbReference type="SAM" id="MobiDB-lite"/>
    </source>
</evidence>
<dbReference type="PROSITE" id="PS50231">
    <property type="entry name" value="RICIN_B_LECTIN"/>
    <property type="match status" value="1"/>
</dbReference>
<feature type="region of interest" description="Disordered" evidence="1">
    <location>
        <begin position="155"/>
        <end position="179"/>
    </location>
</feature>
<dbReference type="Proteomes" id="UP000244201">
    <property type="component" value="Chromosome"/>
</dbReference>
<dbReference type="AlphaFoldDB" id="A0A2R4TAW3"/>
<feature type="domain" description="Ricin B lectin" evidence="2">
    <location>
        <begin position="282"/>
        <end position="358"/>
    </location>
</feature>
<dbReference type="EMBL" id="CP026304">
    <property type="protein sequence ID" value="AVZ76221.1"/>
    <property type="molecule type" value="Genomic_DNA"/>
</dbReference>
<dbReference type="InterPro" id="IPR035992">
    <property type="entry name" value="Ricin_B-like_lectins"/>
</dbReference>
<dbReference type="KEGG" id="slk:SLUN_32500"/>
<feature type="region of interest" description="Disordered" evidence="1">
    <location>
        <begin position="247"/>
        <end position="282"/>
    </location>
</feature>
<evidence type="ECO:0000259" key="2">
    <source>
        <dbReference type="Pfam" id="PF14200"/>
    </source>
</evidence>
<protein>
    <recommendedName>
        <fullName evidence="2">Ricin B lectin domain-containing protein</fullName>
    </recommendedName>
</protein>
<gene>
    <name evidence="3" type="ORF">SLUN_32500</name>
</gene>
<organism evidence="3 4">
    <name type="scientific">Streptomyces lunaelactis</name>
    <dbReference type="NCBI Taxonomy" id="1535768"/>
    <lineage>
        <taxon>Bacteria</taxon>
        <taxon>Bacillati</taxon>
        <taxon>Actinomycetota</taxon>
        <taxon>Actinomycetes</taxon>
        <taxon>Kitasatosporales</taxon>
        <taxon>Streptomycetaceae</taxon>
        <taxon>Streptomyces</taxon>
    </lineage>
</organism>
<proteinExistence type="predicted"/>
<dbReference type="Pfam" id="PF14200">
    <property type="entry name" value="RicinB_lectin_2"/>
    <property type="match status" value="1"/>
</dbReference>